<comment type="catalytic activity">
    <reaction evidence="7">
        <text>L-cysteinyl-[prolipoprotein] + a 1,2-diacyl-sn-glycero-3-phospho-(1'-sn-glycerol) = an S-1,2-diacyl-sn-glyceryl-L-cysteinyl-[prolipoprotein] + sn-glycerol 1-phosphate + H(+)</text>
        <dbReference type="Rhea" id="RHEA:56712"/>
        <dbReference type="Rhea" id="RHEA-COMP:14679"/>
        <dbReference type="Rhea" id="RHEA-COMP:14680"/>
        <dbReference type="ChEBI" id="CHEBI:15378"/>
        <dbReference type="ChEBI" id="CHEBI:29950"/>
        <dbReference type="ChEBI" id="CHEBI:57685"/>
        <dbReference type="ChEBI" id="CHEBI:64716"/>
        <dbReference type="ChEBI" id="CHEBI:140658"/>
        <dbReference type="EC" id="2.5.1.145"/>
    </reaction>
</comment>
<comment type="similarity">
    <text evidence="1 7">Belongs to the Lgt family.</text>
</comment>
<reference evidence="8 9" key="1">
    <citation type="submission" date="2016-10" db="EMBL/GenBank/DDBJ databases">
        <title>Complete Genome Sequence of Peptococcaceae strain DCMF.</title>
        <authorList>
            <person name="Edwards R.J."/>
            <person name="Holland S.I."/>
            <person name="Deshpande N.P."/>
            <person name="Wong Y.K."/>
            <person name="Ertan H."/>
            <person name="Manefield M."/>
            <person name="Russell T.L."/>
            <person name="Lee M.J."/>
        </authorList>
    </citation>
    <scope>NUCLEOTIDE SEQUENCE [LARGE SCALE GENOMIC DNA]</scope>
    <source>
        <strain evidence="8 9">DCMF</strain>
    </source>
</reference>
<evidence type="ECO:0000256" key="4">
    <source>
        <dbReference type="ARBA" id="ARBA00022692"/>
    </source>
</evidence>
<evidence type="ECO:0000256" key="2">
    <source>
        <dbReference type="ARBA" id="ARBA00022475"/>
    </source>
</evidence>
<protein>
    <recommendedName>
        <fullName evidence="7">Phosphatidylglycerol--prolipoprotein diacylglyceryl transferase</fullName>
        <ecNumber evidence="7">2.5.1.145</ecNumber>
    </recommendedName>
</protein>
<dbReference type="InterPro" id="IPR001640">
    <property type="entry name" value="Lgt"/>
</dbReference>
<dbReference type="KEGG" id="fwa:DCMF_20980"/>
<keyword evidence="5 7" id="KW-1133">Transmembrane helix</keyword>
<dbReference type="GO" id="GO:0008961">
    <property type="term" value="F:phosphatidylglycerol-prolipoprotein diacylglyceryl transferase activity"/>
    <property type="evidence" value="ECO:0007669"/>
    <property type="project" value="UniProtKB-UniRule"/>
</dbReference>
<dbReference type="RefSeq" id="WP_148136234.1">
    <property type="nucleotide sequence ID" value="NZ_CP017634.1"/>
</dbReference>
<comment type="function">
    <text evidence="7">Catalyzes the transfer of the diacylglyceryl group from phosphatidylglycerol to the sulfhydryl group of the N-terminal cysteine of a prolipoprotein, the first step in the formation of mature lipoproteins.</text>
</comment>
<dbReference type="PROSITE" id="PS01311">
    <property type="entry name" value="LGT"/>
    <property type="match status" value="1"/>
</dbReference>
<evidence type="ECO:0000256" key="1">
    <source>
        <dbReference type="ARBA" id="ARBA00007150"/>
    </source>
</evidence>
<keyword evidence="6 7" id="KW-0472">Membrane</keyword>
<dbReference type="NCBIfam" id="TIGR00544">
    <property type="entry name" value="lgt"/>
    <property type="match status" value="1"/>
</dbReference>
<dbReference type="EMBL" id="CP017634">
    <property type="protein sequence ID" value="ATW26903.1"/>
    <property type="molecule type" value="Genomic_DNA"/>
</dbReference>
<keyword evidence="9" id="KW-1185">Reference proteome</keyword>
<accession>A0A3G1KWJ0</accession>
<dbReference type="EC" id="2.5.1.145" evidence="7"/>
<feature type="transmembrane region" description="Helical" evidence="7">
    <location>
        <begin position="87"/>
        <end position="108"/>
    </location>
</feature>
<evidence type="ECO:0000256" key="5">
    <source>
        <dbReference type="ARBA" id="ARBA00022989"/>
    </source>
</evidence>
<feature type="transmembrane region" description="Helical" evidence="7">
    <location>
        <begin position="47"/>
        <end position="67"/>
    </location>
</feature>
<dbReference type="Pfam" id="PF01790">
    <property type="entry name" value="LGT"/>
    <property type="match status" value="1"/>
</dbReference>
<keyword evidence="3 7" id="KW-0808">Transferase</keyword>
<dbReference type="AlphaFoldDB" id="A0A3G1KWJ0"/>
<feature type="transmembrane region" description="Helical" evidence="7">
    <location>
        <begin position="16"/>
        <end position="35"/>
    </location>
</feature>
<evidence type="ECO:0000256" key="3">
    <source>
        <dbReference type="ARBA" id="ARBA00022679"/>
    </source>
</evidence>
<evidence type="ECO:0000256" key="6">
    <source>
        <dbReference type="ARBA" id="ARBA00023136"/>
    </source>
</evidence>
<evidence type="ECO:0000313" key="9">
    <source>
        <dbReference type="Proteomes" id="UP000323521"/>
    </source>
</evidence>
<proteinExistence type="inferred from homology"/>
<keyword evidence="2 7" id="KW-1003">Cell membrane</keyword>
<feature type="transmembrane region" description="Helical" evidence="7">
    <location>
        <begin position="194"/>
        <end position="211"/>
    </location>
</feature>
<feature type="transmembrane region" description="Helical" evidence="7">
    <location>
        <begin position="223"/>
        <end position="241"/>
    </location>
</feature>
<gene>
    <name evidence="7" type="primary">lgt</name>
    <name evidence="8" type="ORF">DCMF_20980</name>
</gene>
<dbReference type="OrthoDB" id="871140at2"/>
<dbReference type="Proteomes" id="UP000323521">
    <property type="component" value="Chromosome"/>
</dbReference>
<sequence>MWIPNPVAFEIGPFAIRWYGILMSTALALGTFLAYREAEKQKIDPENIINLVVIAAPLGFIGARIYYIVFFNLEYYLSHPAEIPAVWHGGLAIHGALIGGVLGGYLVVRHYKLDFWQMADIVAPSLILGQAIGRWGNFFNQEAYGYETNLPWAMYIDGAYRHPTFLYESLWDLMVFVFLLWLRRKNWIKRGDVFASYFAFYSLGRVFVEHFRTDSLMMGPLRAAQVVSILGMIAGVCFIWYNHRQRVVPAEENLPLKEPPKKRK</sequence>
<evidence type="ECO:0000256" key="7">
    <source>
        <dbReference type="HAMAP-Rule" id="MF_01147"/>
    </source>
</evidence>
<dbReference type="GO" id="GO:0042158">
    <property type="term" value="P:lipoprotein biosynthetic process"/>
    <property type="evidence" value="ECO:0007669"/>
    <property type="project" value="UniProtKB-UniRule"/>
</dbReference>
<dbReference type="PANTHER" id="PTHR30589">
    <property type="entry name" value="PROLIPOPROTEIN DIACYLGLYCERYL TRANSFERASE"/>
    <property type="match status" value="1"/>
</dbReference>
<comment type="subcellular location">
    <subcellularLocation>
        <location evidence="7">Cell membrane</location>
        <topology evidence="7">Multi-pass membrane protein</topology>
    </subcellularLocation>
</comment>
<dbReference type="HAMAP" id="MF_01147">
    <property type="entry name" value="Lgt"/>
    <property type="match status" value="1"/>
</dbReference>
<name>A0A3G1KWJ0_FORW1</name>
<dbReference type="UniPathway" id="UPA00664"/>
<feature type="binding site" evidence="7">
    <location>
        <position position="134"/>
    </location>
    <ligand>
        <name>a 1,2-diacyl-sn-glycero-3-phospho-(1'-sn-glycerol)</name>
        <dbReference type="ChEBI" id="CHEBI:64716"/>
    </ligand>
</feature>
<organism evidence="8 9">
    <name type="scientific">Formimonas warabiya</name>
    <dbReference type="NCBI Taxonomy" id="1761012"/>
    <lineage>
        <taxon>Bacteria</taxon>
        <taxon>Bacillati</taxon>
        <taxon>Bacillota</taxon>
        <taxon>Clostridia</taxon>
        <taxon>Eubacteriales</taxon>
        <taxon>Peptococcaceae</taxon>
        <taxon>Candidatus Formimonas</taxon>
    </lineage>
</organism>
<comment type="pathway">
    <text evidence="7">Protein modification; lipoprotein biosynthesis (diacylglyceryl transfer).</text>
</comment>
<dbReference type="PANTHER" id="PTHR30589:SF0">
    <property type="entry name" value="PHOSPHATIDYLGLYCEROL--PROLIPOPROTEIN DIACYLGLYCERYL TRANSFERASE"/>
    <property type="match status" value="1"/>
</dbReference>
<keyword evidence="8" id="KW-0449">Lipoprotein</keyword>
<dbReference type="GO" id="GO:0005886">
    <property type="term" value="C:plasma membrane"/>
    <property type="evidence" value="ECO:0007669"/>
    <property type="project" value="UniProtKB-SubCell"/>
</dbReference>
<evidence type="ECO:0000313" key="8">
    <source>
        <dbReference type="EMBL" id="ATW26903.1"/>
    </source>
</evidence>
<keyword evidence="4 7" id="KW-0812">Transmembrane</keyword>